<feature type="compositionally biased region" description="Pro residues" evidence="2">
    <location>
        <begin position="305"/>
        <end position="314"/>
    </location>
</feature>
<dbReference type="Pfam" id="PF06297">
    <property type="entry name" value="PET"/>
    <property type="match status" value="1"/>
</dbReference>
<reference evidence="4" key="1">
    <citation type="submission" date="2021-04" db="EMBL/GenBank/DDBJ databases">
        <authorList>
            <person name="Tunstrom K."/>
        </authorList>
    </citation>
    <scope>NUCLEOTIDE SEQUENCE</scope>
</reference>
<keyword evidence="5" id="KW-1185">Reference proteome</keyword>
<proteinExistence type="predicted"/>
<dbReference type="PANTHER" id="PTHR24211:SF20">
    <property type="entry name" value="PROTEIN ESPINAS-RELATED"/>
    <property type="match status" value="1"/>
</dbReference>
<sequence length="545" mass="61477">MSTTATKQVKSSNSANILMCKQWWKVCWMYGDQEKYYRQLYGKRKVNTINSEFLNFDKVDTKRTGAQITELTDDFFEDNFSSQIDPAPDESQTAKNEHTAWFGVESEPIYGFESTWQKDQRRQPIQQNYDDLNDILDDDLNTDTIKTMLQNGLPLEPKTELLDSKEHIHRNGDMFGKTSKTICKTKKGAIVTEETEICTDGKTTANLRFQRSTVKTGPNKLKEVLQPLKEDKVLDECSRKKCVGDKLTTTTRTLVTVSQTSTTSCNEPVCRNCVVSPTGSSPPPLHEQTSSPPPPAPSSPVTSPRLPPSLPSPQPSHSGSSVPSQSNSPHPYSYPNFRRSQPPPGQNFPEYNLLHSHSVSQLNQPSHSYHSPQSPQSAMSLSPHPVPQGKLRGLLEHAERLIKPGDPHRHSQSDDDSGCALEEYTWVPPGLRPEQVHLYFSTIPEDKVPYVNSVGERHRLKQLLQQLPPQDNEVRYCHALSDEERKELRLFSAQRKREALGRGQARQLHAPAPCERLSIFVACFMSINEAKAYDAVRWCLTSIRA</sequence>
<evidence type="ECO:0000313" key="5">
    <source>
        <dbReference type="Proteomes" id="UP000691718"/>
    </source>
</evidence>
<dbReference type="CDD" id="cd09827">
    <property type="entry name" value="PET_Prickle"/>
    <property type="match status" value="1"/>
</dbReference>
<dbReference type="OrthoDB" id="7249667at2759"/>
<organism evidence="4 5">
    <name type="scientific">Parnassius apollo</name>
    <name type="common">Apollo butterfly</name>
    <name type="synonym">Papilio apollo</name>
    <dbReference type="NCBI Taxonomy" id="110799"/>
    <lineage>
        <taxon>Eukaryota</taxon>
        <taxon>Metazoa</taxon>
        <taxon>Ecdysozoa</taxon>
        <taxon>Arthropoda</taxon>
        <taxon>Hexapoda</taxon>
        <taxon>Insecta</taxon>
        <taxon>Pterygota</taxon>
        <taxon>Neoptera</taxon>
        <taxon>Endopterygota</taxon>
        <taxon>Lepidoptera</taxon>
        <taxon>Glossata</taxon>
        <taxon>Ditrysia</taxon>
        <taxon>Papilionoidea</taxon>
        <taxon>Papilionidae</taxon>
        <taxon>Parnassiinae</taxon>
        <taxon>Parnassini</taxon>
        <taxon>Parnassius</taxon>
        <taxon>Parnassius</taxon>
    </lineage>
</organism>
<feature type="compositionally biased region" description="Low complexity" evidence="2">
    <location>
        <begin position="315"/>
        <end position="331"/>
    </location>
</feature>
<accession>A0A8S3XDT2</accession>
<evidence type="ECO:0000256" key="2">
    <source>
        <dbReference type="SAM" id="MobiDB-lite"/>
    </source>
</evidence>
<dbReference type="Proteomes" id="UP000691718">
    <property type="component" value="Unassembled WGS sequence"/>
</dbReference>
<gene>
    <name evidence="4" type="ORF">PAPOLLO_LOCUS17198</name>
</gene>
<feature type="domain" description="PET" evidence="3">
    <location>
        <begin position="405"/>
        <end position="515"/>
    </location>
</feature>
<evidence type="ECO:0000313" key="4">
    <source>
        <dbReference type="EMBL" id="CAG5020040.1"/>
    </source>
</evidence>
<feature type="compositionally biased region" description="Pro residues" evidence="2">
    <location>
        <begin position="280"/>
        <end position="298"/>
    </location>
</feature>
<feature type="compositionally biased region" description="Low complexity" evidence="2">
    <location>
        <begin position="364"/>
        <end position="377"/>
    </location>
</feature>
<dbReference type="PROSITE" id="PS51303">
    <property type="entry name" value="PET"/>
    <property type="match status" value="1"/>
</dbReference>
<name>A0A8S3XDT2_PARAO</name>
<evidence type="ECO:0000259" key="3">
    <source>
        <dbReference type="PROSITE" id="PS51303"/>
    </source>
</evidence>
<protein>
    <submittedName>
        <fullName evidence="4">(apollo) hypothetical protein</fullName>
    </submittedName>
</protein>
<evidence type="ECO:0000256" key="1">
    <source>
        <dbReference type="ARBA" id="ARBA00022737"/>
    </source>
</evidence>
<dbReference type="PANTHER" id="PTHR24211">
    <property type="entry name" value="LIM DOMAIN-CONTAINING PROTEIN"/>
    <property type="match status" value="1"/>
</dbReference>
<keyword evidence="1" id="KW-0677">Repeat</keyword>
<dbReference type="InterPro" id="IPR010442">
    <property type="entry name" value="PET_domain"/>
</dbReference>
<dbReference type="InterPro" id="IPR033723">
    <property type="entry name" value="PET_prickle"/>
</dbReference>
<dbReference type="AlphaFoldDB" id="A0A8S3XDT2"/>
<dbReference type="EMBL" id="CAJQZP010001133">
    <property type="protein sequence ID" value="CAG5020040.1"/>
    <property type="molecule type" value="Genomic_DNA"/>
</dbReference>
<comment type="caution">
    <text evidence="4">The sequence shown here is derived from an EMBL/GenBank/DDBJ whole genome shotgun (WGS) entry which is preliminary data.</text>
</comment>
<feature type="region of interest" description="Disordered" evidence="2">
    <location>
        <begin position="277"/>
        <end position="388"/>
    </location>
</feature>
<dbReference type="InterPro" id="IPR047120">
    <property type="entry name" value="Pk/Esn/Tes"/>
</dbReference>
<dbReference type="GO" id="GO:0008270">
    <property type="term" value="F:zinc ion binding"/>
    <property type="evidence" value="ECO:0007669"/>
    <property type="project" value="InterPro"/>
</dbReference>